<dbReference type="Pfam" id="PF08448">
    <property type="entry name" value="PAS_4"/>
    <property type="match status" value="1"/>
</dbReference>
<gene>
    <name evidence="2" type="ordered locus">amb1991</name>
</gene>
<dbReference type="InterPro" id="IPR035965">
    <property type="entry name" value="PAS-like_dom_sf"/>
</dbReference>
<dbReference type="NCBIfam" id="TIGR00229">
    <property type="entry name" value="sensory_box"/>
    <property type="match status" value="1"/>
</dbReference>
<dbReference type="STRING" id="342108.amb1991"/>
<dbReference type="CDD" id="cd00130">
    <property type="entry name" value="PAS"/>
    <property type="match status" value="1"/>
</dbReference>
<dbReference type="InterPro" id="IPR000014">
    <property type="entry name" value="PAS"/>
</dbReference>
<dbReference type="Gene3D" id="3.30.450.20">
    <property type="entry name" value="PAS domain"/>
    <property type="match status" value="1"/>
</dbReference>
<accession>Q2W5T0</accession>
<dbReference type="Proteomes" id="UP000007058">
    <property type="component" value="Chromosome"/>
</dbReference>
<organism evidence="2 3">
    <name type="scientific">Paramagnetospirillum magneticum (strain ATCC 700264 / AMB-1)</name>
    <name type="common">Magnetospirillum magneticum</name>
    <dbReference type="NCBI Taxonomy" id="342108"/>
    <lineage>
        <taxon>Bacteria</taxon>
        <taxon>Pseudomonadati</taxon>
        <taxon>Pseudomonadota</taxon>
        <taxon>Alphaproteobacteria</taxon>
        <taxon>Rhodospirillales</taxon>
        <taxon>Magnetospirillaceae</taxon>
        <taxon>Paramagnetospirillum</taxon>
    </lineage>
</organism>
<keyword evidence="3" id="KW-1185">Reference proteome</keyword>
<sequence length="150" mass="16428">MIEGGAGISCAEAPMPGTTSPPWHILADTDMVTALMDVIPHPIFFKDREGRYLGCNSHFCQMLGYGHDEVVGKTVFEIAPSNLAQVYHEADIKLMEAGGTQCYASSVKYGDGLTRRGVFFKSVFHDKNGVASGLVGMFYPMEFMLHVIDM</sequence>
<dbReference type="SUPFAM" id="SSF55785">
    <property type="entry name" value="PYP-like sensor domain (PAS domain)"/>
    <property type="match status" value="1"/>
</dbReference>
<dbReference type="KEGG" id="mag:amb1991"/>
<evidence type="ECO:0000313" key="2">
    <source>
        <dbReference type="EMBL" id="BAE50795.1"/>
    </source>
</evidence>
<dbReference type="AlphaFoldDB" id="Q2W5T0"/>
<feature type="domain" description="PAS" evidence="1">
    <location>
        <begin position="28"/>
        <end position="91"/>
    </location>
</feature>
<protein>
    <submittedName>
        <fullName evidence="2">PAS/PAC domain</fullName>
    </submittedName>
</protein>
<dbReference type="SMART" id="SM00091">
    <property type="entry name" value="PAS"/>
    <property type="match status" value="1"/>
</dbReference>
<dbReference type="PROSITE" id="PS50112">
    <property type="entry name" value="PAS"/>
    <property type="match status" value="1"/>
</dbReference>
<dbReference type="InterPro" id="IPR013656">
    <property type="entry name" value="PAS_4"/>
</dbReference>
<dbReference type="EMBL" id="AP007255">
    <property type="protein sequence ID" value="BAE50795.1"/>
    <property type="molecule type" value="Genomic_DNA"/>
</dbReference>
<reference evidence="2 3" key="1">
    <citation type="journal article" date="2005" name="DNA Res.">
        <title>Complete genome sequence of the facultative anaerobic magnetotactic bacterium Magnetospirillum sp. strain AMB-1.</title>
        <authorList>
            <person name="Matsunaga T."/>
            <person name="Okamura Y."/>
            <person name="Fukuda Y."/>
            <person name="Wahyudi A.T."/>
            <person name="Murase Y."/>
            <person name="Takeyama H."/>
        </authorList>
    </citation>
    <scope>NUCLEOTIDE SEQUENCE [LARGE SCALE GENOMIC DNA]</scope>
    <source>
        <strain evidence="3">ATCC 700264 / AMB-1</strain>
    </source>
</reference>
<evidence type="ECO:0000313" key="3">
    <source>
        <dbReference type="Proteomes" id="UP000007058"/>
    </source>
</evidence>
<evidence type="ECO:0000259" key="1">
    <source>
        <dbReference type="PROSITE" id="PS50112"/>
    </source>
</evidence>
<proteinExistence type="predicted"/>
<dbReference type="HOGENOM" id="CLU_1738299_0_0_5"/>
<name>Q2W5T0_PARM1</name>